<feature type="transmembrane region" description="Helical" evidence="6">
    <location>
        <begin position="1243"/>
        <end position="1265"/>
    </location>
</feature>
<proteinExistence type="predicted"/>
<evidence type="ECO:0000256" key="3">
    <source>
        <dbReference type="ARBA" id="ARBA00023180"/>
    </source>
</evidence>
<sequence>MIYGSQVSSTHVPKFMVFINQTLISDVKRTPKFIHADVDFADEDLVLNWRSIDNGAIVNRRTGEKLYEITQKDIKERNVLFRHTGASYSEVVFWVKDGTFTTTGWLRVRAGPAAVEIVNTAEIKLQKDSSIDINPDMLFASTNLNIPSGDLKWFLLESPTQAEFQLDGEKVNMWTQQDVIDSRLSLKHLPTERNPKYVDFFRIKAYFDTYESDVRNVELNIFLQDFQKPMQVVENKSLFVREGEAVRVSRNDLKVSHVSSAPNEIEFQIEALPSFGKLVDAAGNEVTTFTQADIDHGAIQYQSSGVPGTVKDAFKLRVTNQFTAIEEVIVGIHLEPRHLRVVVELIHDVVEGGKVYLSKGIKIAGDEHKMADVMVEIVNGPTYGALRMLGETTDLHSFKYGSISKVMYIHDNSEHHNDNITVVANASVHDNWHLPSAPTVVPIKISPVNNKVPFMENNELLEVWAGSTKVITRNELLYSDLDNDPSEIIYETSDCKGGYLANRADYSTKITKFSQHQIDEEQIIFVQEGDRPPSSRFSFQVTDGVHYSSGAPFVIDIKLLEITLKKVEEKFQVFPGQSKVILPTNLWATTNDARDSDRMIEFFIERQPACGEIVDSSGKKLKRFTKSDIKNNNVIYKASLEQTQWNTVDVFTFSVRAQPATSLKQNNFFVQVSYDIENVPQLAKLHPLKVQEGGSVTINRQYVDASNFFLKIRAGENKKDYRLEYELLKVPEHGKLFLDKMVLRNGYPLTPGNFLSDKMRYEHDHSDFPSDSIQMRARLIDEQYENVPDIVNVNFTLQIEVEGINDNLPVLRFPDRSQSTVNIIEGHQHTIGKDDFEIYDSDQDEITIKIYQGTQLGEFKQTDKIDEELEFFTNKDINEGRVLFVPNKDVVLNEISSVTISFTDGLHNEEFQLLQIQVVPLKLEIKETQIKIAQSERAARLSNFVNVTTNGDLSQVFCHSSSPTHGDLILDSEPLKSKRFLSARLSHINYVISDDLSIEDFFVITCESELVEYSAVSSNISVELVSGVVALQNLLLNPEPSPFTKFTGDVLDTSRLIQYSPIVFEPLKISGSEIRRMEGPVLDLENENRTESDSCTVFNGFLLCSPESFTLAEMNEGVIFIETKTSDEEISELRMRVSASMIPAVEFIAPVEIVDEVNSALLPNFGFSSDELYSNAEDNEENRPANINQGAYVPKLTNENTAINSPTLLDGELKTEPEFVSPPDQRTSEEDDSPVAPLELGSLLYVIPAAIVLVVIFIICGAVLFSRRQKARRNTNEEKKKFLTKYSPPTTIKKEEIEGATVYSYPAAHDSSVKVTVPQNRYDSLMPSIVVRQLAPNESIYEGSVSDDGGHTAYAGSNYFGVLSMSNYEESRPDTNSNSIEESSLLDQMDQVDRMSHFTTDTLQAKTQHWV</sequence>
<name>E4XWS2_OIKDI</name>
<accession>E4XWS2</accession>
<keyword evidence="6" id="KW-0472">Membrane</keyword>
<dbReference type="InParanoid" id="E4XWS2"/>
<evidence type="ECO:0008006" key="9">
    <source>
        <dbReference type="Google" id="ProtNLM"/>
    </source>
</evidence>
<evidence type="ECO:0000256" key="4">
    <source>
        <dbReference type="PROSITE-ProRule" id="PRU01201"/>
    </source>
</evidence>
<keyword evidence="2" id="KW-0677">Repeat</keyword>
<dbReference type="PANTHER" id="PTHR45739">
    <property type="entry name" value="MATRIX PROTEIN, PUTATIVE-RELATED"/>
    <property type="match status" value="1"/>
</dbReference>
<keyword evidence="6" id="KW-1133">Transmembrane helix</keyword>
<organism evidence="7">
    <name type="scientific">Oikopleura dioica</name>
    <name type="common">Tunicate</name>
    <dbReference type="NCBI Taxonomy" id="34765"/>
    <lineage>
        <taxon>Eukaryota</taxon>
        <taxon>Metazoa</taxon>
        <taxon>Chordata</taxon>
        <taxon>Tunicata</taxon>
        <taxon>Appendicularia</taxon>
        <taxon>Copelata</taxon>
        <taxon>Oikopleuridae</taxon>
        <taxon>Oikopleura</taxon>
    </lineage>
</organism>
<evidence type="ECO:0000256" key="1">
    <source>
        <dbReference type="ARBA" id="ARBA00022729"/>
    </source>
</evidence>
<evidence type="ECO:0000313" key="8">
    <source>
        <dbReference type="Proteomes" id="UP000001307"/>
    </source>
</evidence>
<evidence type="ECO:0000256" key="6">
    <source>
        <dbReference type="SAM" id="Phobius"/>
    </source>
</evidence>
<evidence type="ECO:0000256" key="5">
    <source>
        <dbReference type="SAM" id="MobiDB-lite"/>
    </source>
</evidence>
<keyword evidence="3" id="KW-0325">Glycoprotein</keyword>
<dbReference type="PANTHER" id="PTHR45739:SF12">
    <property type="entry name" value="CHONDROITIN SULFATE PROTEOGLYCAN 4-LIKE ISOFORM X2"/>
    <property type="match status" value="1"/>
</dbReference>
<keyword evidence="6" id="KW-0812">Transmembrane</keyword>
<reference evidence="7" key="1">
    <citation type="journal article" date="2010" name="Science">
        <title>Plasticity of animal genome architecture unmasked by rapid evolution of a pelagic tunicate.</title>
        <authorList>
            <person name="Denoeud F."/>
            <person name="Henriet S."/>
            <person name="Mungpakdee S."/>
            <person name="Aury J.M."/>
            <person name="Da Silva C."/>
            <person name="Brinkmann H."/>
            <person name="Mikhaleva J."/>
            <person name="Olsen L.C."/>
            <person name="Jubin C."/>
            <person name="Canestro C."/>
            <person name="Bouquet J.M."/>
            <person name="Danks G."/>
            <person name="Poulain J."/>
            <person name="Campsteijn C."/>
            <person name="Adamski M."/>
            <person name="Cross I."/>
            <person name="Yadetie F."/>
            <person name="Muffato M."/>
            <person name="Louis A."/>
            <person name="Butcher S."/>
            <person name="Tsagkogeorga G."/>
            <person name="Konrad A."/>
            <person name="Singh S."/>
            <person name="Jensen M.F."/>
            <person name="Cong E.H."/>
            <person name="Eikeseth-Otteraa H."/>
            <person name="Noel B."/>
            <person name="Anthouard V."/>
            <person name="Porcel B.M."/>
            <person name="Kachouri-Lafond R."/>
            <person name="Nishino A."/>
            <person name="Ugolini M."/>
            <person name="Chourrout P."/>
            <person name="Nishida H."/>
            <person name="Aasland R."/>
            <person name="Huzurbazar S."/>
            <person name="Westhof E."/>
            <person name="Delsuc F."/>
            <person name="Lehrach H."/>
            <person name="Reinhardt R."/>
            <person name="Weissenbach J."/>
            <person name="Roy S.W."/>
            <person name="Artiguenave F."/>
            <person name="Postlethwait J.H."/>
            <person name="Manak J.R."/>
            <person name="Thompson E.M."/>
            <person name="Jaillon O."/>
            <person name="Du Pasquier L."/>
            <person name="Boudinot P."/>
            <person name="Liberles D.A."/>
            <person name="Volff J.N."/>
            <person name="Philippe H."/>
            <person name="Lenhard B."/>
            <person name="Roest Crollius H."/>
            <person name="Wincker P."/>
            <person name="Chourrout D."/>
        </authorList>
    </citation>
    <scope>NUCLEOTIDE SEQUENCE [LARGE SCALE GENOMIC DNA]</scope>
</reference>
<gene>
    <name evidence="7" type="ORF">GSOID_T00007098001</name>
</gene>
<keyword evidence="1" id="KW-0732">Signal</keyword>
<dbReference type="PROSITE" id="PS51854">
    <property type="entry name" value="CSPG"/>
    <property type="match status" value="2"/>
</dbReference>
<dbReference type="InterPro" id="IPR039005">
    <property type="entry name" value="CSPG_rpt"/>
</dbReference>
<feature type="region of interest" description="Disordered" evidence="5">
    <location>
        <begin position="1205"/>
        <end position="1234"/>
    </location>
</feature>
<keyword evidence="8" id="KW-1185">Reference proteome</keyword>
<dbReference type="OrthoDB" id="9026019at2759"/>
<evidence type="ECO:0000313" key="7">
    <source>
        <dbReference type="EMBL" id="CBY14116.1"/>
    </source>
</evidence>
<dbReference type="Proteomes" id="UP000001307">
    <property type="component" value="Unassembled WGS sequence"/>
</dbReference>
<feature type="repeat" description="CSPG" evidence="4">
    <location>
        <begin position="229"/>
        <end position="319"/>
    </location>
</feature>
<dbReference type="InterPro" id="IPR051561">
    <property type="entry name" value="FRAS1_ECM"/>
</dbReference>
<feature type="repeat" description="CSPG" evidence="4">
    <location>
        <begin position="452"/>
        <end position="542"/>
    </location>
</feature>
<dbReference type="GO" id="GO:0009653">
    <property type="term" value="P:anatomical structure morphogenesis"/>
    <property type="evidence" value="ECO:0007669"/>
    <property type="project" value="TreeGrafter"/>
</dbReference>
<dbReference type="Pfam" id="PF16184">
    <property type="entry name" value="Cadherin_3"/>
    <property type="match status" value="5"/>
</dbReference>
<dbReference type="EMBL" id="FN653254">
    <property type="protein sequence ID" value="CBY14116.1"/>
    <property type="molecule type" value="Genomic_DNA"/>
</dbReference>
<protein>
    <recommendedName>
        <fullName evidence="9">Chondroitin sulfate proteoglycan 4</fullName>
    </recommendedName>
</protein>
<evidence type="ECO:0000256" key="2">
    <source>
        <dbReference type="ARBA" id="ARBA00022737"/>
    </source>
</evidence>